<dbReference type="InterPro" id="IPR002687">
    <property type="entry name" value="Nop_dom"/>
</dbReference>
<dbReference type="Gene3D" id="1.10.246.90">
    <property type="entry name" value="Nop domain"/>
    <property type="match status" value="1"/>
</dbReference>
<dbReference type="GO" id="GO:0046540">
    <property type="term" value="C:U4/U6 x U5 tri-snRNP complex"/>
    <property type="evidence" value="ECO:0007669"/>
    <property type="project" value="InterPro"/>
</dbReference>
<dbReference type="InterPro" id="IPR012976">
    <property type="entry name" value="NOSIC"/>
</dbReference>
<proteinExistence type="predicted"/>
<dbReference type="GO" id="GO:0005687">
    <property type="term" value="C:U4 snRNP"/>
    <property type="evidence" value="ECO:0007669"/>
    <property type="project" value="TreeGrafter"/>
</dbReference>
<dbReference type="EMBL" id="KZ305034">
    <property type="protein sequence ID" value="PIA44416.1"/>
    <property type="molecule type" value="Genomic_DNA"/>
</dbReference>
<dbReference type="PANTHER" id="PTHR13904:SF0">
    <property type="entry name" value="U4_U6 SMALL NUCLEAR RIBONUCLEOPROTEIN PRP31"/>
    <property type="match status" value="1"/>
</dbReference>
<sequence>MATLGEVYVDLEDLIDLDFLDEDNSTAFISDKFTIFPDDLDDVSKLQKTQRYIDLMQKVEDALYKWNRGLLVMDDEALEYELIIDCSALSVDIDSEILVVYNFICDIYRAKFPELENVVTHPLDYARTVKKISNETDITLVNLEGILPSDVIMVVNVIASAISVRPLLEANLKKTIDACDRALSLDLAKRKILNLFDIRMGYFAPNLSAIVGSAVAAKLIGAAGIQFIGAKKTLAGYTSATSQFHVGFVEQTKISQSTPPPLRKRVCELLAEKSVLAARMDTNRQDPRGEYGRTLVDMIRKKIEKWQALPSAKQRKPLPVADSKCKKKRGGCRNTESYGIRPPSGQLRIG</sequence>
<dbReference type="OrthoDB" id="4771285at2759"/>
<dbReference type="InterPro" id="IPR036070">
    <property type="entry name" value="Nop_dom_sf"/>
</dbReference>
<dbReference type="STRING" id="218851.A0A2G5DLQ5"/>
<reference evidence="3 4" key="1">
    <citation type="submission" date="2017-09" db="EMBL/GenBank/DDBJ databases">
        <title>WGS assembly of Aquilegia coerulea Goldsmith.</title>
        <authorList>
            <person name="Hodges S."/>
            <person name="Kramer E."/>
            <person name="Nordborg M."/>
            <person name="Tomkins J."/>
            <person name="Borevitz J."/>
            <person name="Derieg N."/>
            <person name="Yan J."/>
            <person name="Mihaltcheva S."/>
            <person name="Hayes R.D."/>
            <person name="Rokhsar D."/>
        </authorList>
    </citation>
    <scope>NUCLEOTIDE SEQUENCE [LARGE SCALE GENOMIC DNA]</scope>
    <source>
        <strain evidence="4">cv. Goldsmith</strain>
    </source>
</reference>
<dbReference type="SMART" id="SM00931">
    <property type="entry name" value="NOSIC"/>
    <property type="match status" value="1"/>
</dbReference>
<dbReference type="InParanoid" id="A0A2G5DLQ5"/>
<accession>A0A2G5DLQ5</accession>
<protein>
    <recommendedName>
        <fullName evidence="2">Nop domain-containing protein</fullName>
    </recommendedName>
</protein>
<dbReference type="Proteomes" id="UP000230069">
    <property type="component" value="Unassembled WGS sequence"/>
</dbReference>
<dbReference type="Gene3D" id="1.10.287.4070">
    <property type="match status" value="1"/>
</dbReference>
<evidence type="ECO:0000256" key="1">
    <source>
        <dbReference type="SAM" id="MobiDB-lite"/>
    </source>
</evidence>
<dbReference type="InterPro" id="IPR042239">
    <property type="entry name" value="Nop_C"/>
</dbReference>
<dbReference type="InterPro" id="IPR027105">
    <property type="entry name" value="Prp31"/>
</dbReference>
<feature type="region of interest" description="Disordered" evidence="1">
    <location>
        <begin position="310"/>
        <end position="350"/>
    </location>
</feature>
<dbReference type="Pfam" id="PF01798">
    <property type="entry name" value="Nop"/>
    <property type="match status" value="1"/>
</dbReference>
<feature type="domain" description="Nop" evidence="2">
    <location>
        <begin position="203"/>
        <end position="308"/>
    </location>
</feature>
<evidence type="ECO:0000259" key="2">
    <source>
        <dbReference type="PROSITE" id="PS51358"/>
    </source>
</evidence>
<dbReference type="PROSITE" id="PS51358">
    <property type="entry name" value="NOP"/>
    <property type="match status" value="1"/>
</dbReference>
<dbReference type="PANTHER" id="PTHR13904">
    <property type="entry name" value="PRE-MRNA SPLICING FACTOR PRP31"/>
    <property type="match status" value="1"/>
</dbReference>
<name>A0A2G5DLQ5_AQUCA</name>
<dbReference type="GO" id="GO:0071011">
    <property type="term" value="C:precatalytic spliceosome"/>
    <property type="evidence" value="ECO:0007669"/>
    <property type="project" value="TreeGrafter"/>
</dbReference>
<dbReference type="AlphaFoldDB" id="A0A2G5DLQ5"/>
<evidence type="ECO:0000313" key="4">
    <source>
        <dbReference type="Proteomes" id="UP000230069"/>
    </source>
</evidence>
<gene>
    <name evidence="3" type="ORF">AQUCO_01700186v1</name>
</gene>
<keyword evidence="4" id="KW-1185">Reference proteome</keyword>
<evidence type="ECO:0000313" key="3">
    <source>
        <dbReference type="EMBL" id="PIA44416.1"/>
    </source>
</evidence>
<organism evidence="3 4">
    <name type="scientific">Aquilegia coerulea</name>
    <name type="common">Rocky mountain columbine</name>
    <dbReference type="NCBI Taxonomy" id="218851"/>
    <lineage>
        <taxon>Eukaryota</taxon>
        <taxon>Viridiplantae</taxon>
        <taxon>Streptophyta</taxon>
        <taxon>Embryophyta</taxon>
        <taxon>Tracheophyta</taxon>
        <taxon>Spermatophyta</taxon>
        <taxon>Magnoliopsida</taxon>
        <taxon>Ranunculales</taxon>
        <taxon>Ranunculaceae</taxon>
        <taxon>Thalictroideae</taxon>
        <taxon>Aquilegia</taxon>
    </lineage>
</organism>
<dbReference type="SUPFAM" id="SSF89124">
    <property type="entry name" value="Nop domain"/>
    <property type="match status" value="1"/>
</dbReference>
<dbReference type="GO" id="GO:0000244">
    <property type="term" value="P:spliceosomal tri-snRNP complex assembly"/>
    <property type="evidence" value="ECO:0007669"/>
    <property type="project" value="InterPro"/>
</dbReference>